<dbReference type="EMBL" id="JACAZH010000001">
    <property type="protein sequence ID" value="KAF7378093.1"/>
    <property type="molecule type" value="Genomic_DNA"/>
</dbReference>
<comment type="caution">
    <text evidence="1">The sequence shown here is derived from an EMBL/GenBank/DDBJ whole genome shotgun (WGS) entry which is preliminary data.</text>
</comment>
<evidence type="ECO:0000313" key="1">
    <source>
        <dbReference type="EMBL" id="KAF7378093.1"/>
    </source>
</evidence>
<sequence length="245" mass="26849">MIEYRKKGANAPCTPHKRVTGFGLEVRIREQVARAQGQKMATELWKKVLAAEIRLPPLVAVARMEAIMVVGHGHHGAQAQFLAPFHALEANYCAPRVATAVVMTACGSVNATRSSAVRSIRPTLCTKAGGASLDLSACSELSRSSVLASCDSERRGSYTSWSRTNASLGREMMRARGPGRVQARPMWSSRSYPALKLLGLRLGGASEAKTAREELRWAWYVVVQKTRSGYIWDDIARVHAEKEQV</sequence>
<dbReference type="AlphaFoldDB" id="A0A8H6ZFL1"/>
<gene>
    <name evidence="1" type="ORF">MSAN_00233500</name>
</gene>
<proteinExistence type="predicted"/>
<accession>A0A8H6ZFL1</accession>
<evidence type="ECO:0000313" key="2">
    <source>
        <dbReference type="Proteomes" id="UP000623467"/>
    </source>
</evidence>
<keyword evidence="2" id="KW-1185">Reference proteome</keyword>
<organism evidence="1 2">
    <name type="scientific">Mycena sanguinolenta</name>
    <dbReference type="NCBI Taxonomy" id="230812"/>
    <lineage>
        <taxon>Eukaryota</taxon>
        <taxon>Fungi</taxon>
        <taxon>Dikarya</taxon>
        <taxon>Basidiomycota</taxon>
        <taxon>Agaricomycotina</taxon>
        <taxon>Agaricomycetes</taxon>
        <taxon>Agaricomycetidae</taxon>
        <taxon>Agaricales</taxon>
        <taxon>Marasmiineae</taxon>
        <taxon>Mycenaceae</taxon>
        <taxon>Mycena</taxon>
    </lineage>
</organism>
<reference evidence="1" key="1">
    <citation type="submission" date="2020-05" db="EMBL/GenBank/DDBJ databases">
        <title>Mycena genomes resolve the evolution of fungal bioluminescence.</title>
        <authorList>
            <person name="Tsai I.J."/>
        </authorList>
    </citation>
    <scope>NUCLEOTIDE SEQUENCE</scope>
    <source>
        <strain evidence="1">160909Yilan</strain>
    </source>
</reference>
<name>A0A8H6ZFL1_9AGAR</name>
<dbReference type="Proteomes" id="UP000623467">
    <property type="component" value="Unassembled WGS sequence"/>
</dbReference>
<protein>
    <submittedName>
        <fullName evidence="1">Uncharacterized protein</fullName>
    </submittedName>
</protein>